<dbReference type="AlphaFoldDB" id="A0A2P2D2L2"/>
<evidence type="ECO:0000256" key="8">
    <source>
        <dbReference type="ARBA" id="ARBA00022989"/>
    </source>
</evidence>
<dbReference type="HAMAP" id="MF_01456">
    <property type="entry name" value="NDH1_NuoK"/>
    <property type="match status" value="1"/>
</dbReference>
<evidence type="ECO:0000256" key="7">
    <source>
        <dbReference type="ARBA" id="ARBA00022967"/>
    </source>
</evidence>
<feature type="transmembrane region" description="Helical" evidence="11">
    <location>
        <begin position="40"/>
        <end position="60"/>
    </location>
</feature>
<dbReference type="PANTHER" id="PTHR11434:SF21">
    <property type="entry name" value="NADH DEHYDROGENASE SUBUNIT 4L-RELATED"/>
    <property type="match status" value="1"/>
</dbReference>
<keyword evidence="8 11" id="KW-1133">Transmembrane helix</keyword>
<name>A0A2P2D2L2_9LEPT</name>
<dbReference type="PANTHER" id="PTHR11434">
    <property type="entry name" value="NADH-UBIQUINONE OXIDOREDUCTASE SUBUNIT ND4L"/>
    <property type="match status" value="1"/>
</dbReference>
<evidence type="ECO:0000256" key="11">
    <source>
        <dbReference type="HAMAP-Rule" id="MF_01456"/>
    </source>
</evidence>
<dbReference type="Proteomes" id="UP000245076">
    <property type="component" value="Unassembled WGS sequence"/>
</dbReference>
<comment type="subcellular location">
    <subcellularLocation>
        <location evidence="11">Cell membrane</location>
        <topology evidence="11">Multi-pass membrane protein</topology>
    </subcellularLocation>
    <subcellularLocation>
        <location evidence="2">Membrane</location>
        <topology evidence="2">Multi-pass membrane protein</topology>
    </subcellularLocation>
</comment>
<evidence type="ECO:0000256" key="5">
    <source>
        <dbReference type="ARBA" id="ARBA00022692"/>
    </source>
</evidence>
<keyword evidence="13" id="KW-1185">Reference proteome</keyword>
<keyword evidence="6 11" id="KW-0874">Quinone</keyword>
<comment type="caution">
    <text evidence="12">The sequence shown here is derived from an EMBL/GenBank/DDBJ whole genome shotgun (WGS) entry which is preliminary data.</text>
</comment>
<evidence type="ECO:0000256" key="4">
    <source>
        <dbReference type="ARBA" id="ARBA00022448"/>
    </source>
</evidence>
<evidence type="ECO:0000256" key="1">
    <source>
        <dbReference type="ARBA" id="ARBA00002378"/>
    </source>
</evidence>
<evidence type="ECO:0000256" key="10">
    <source>
        <dbReference type="ARBA" id="ARBA00023136"/>
    </source>
</evidence>
<accession>A0A2P2D2L2</accession>
<proteinExistence type="inferred from homology"/>
<dbReference type="NCBIfam" id="NF004320">
    <property type="entry name" value="PRK05715.1-2"/>
    <property type="match status" value="1"/>
</dbReference>
<reference evidence="12 13" key="1">
    <citation type="submission" date="2018-02" db="EMBL/GenBank/DDBJ databases">
        <title>Novel Leptospira species isolated from soil and water in Japan.</title>
        <authorList>
            <person name="Nakao R."/>
            <person name="Masuzawa T."/>
        </authorList>
    </citation>
    <scope>NUCLEOTIDE SEQUENCE [LARGE SCALE GENOMIC DNA]</scope>
    <source>
        <strain evidence="12 13">E8</strain>
    </source>
</reference>
<keyword evidence="9 11" id="KW-0520">NAD</keyword>
<keyword evidence="11" id="KW-1003">Cell membrane</keyword>
<keyword evidence="10 11" id="KW-0472">Membrane</keyword>
<evidence type="ECO:0000313" key="13">
    <source>
        <dbReference type="Proteomes" id="UP000245076"/>
    </source>
</evidence>
<keyword evidence="11" id="KW-0830">Ubiquinone</keyword>
<evidence type="ECO:0000256" key="9">
    <source>
        <dbReference type="ARBA" id="ARBA00023027"/>
    </source>
</evidence>
<sequence length="111" mass="12148">MNPGILKPTLAGIPVEYLLILACIVFSIGVAGVLFRRSAVIIFMSIELMLNSVNLVFVVFSKSLHQVQGEVVVFFVMAIAAVEAAIGLALVVAIHRKKKTSFVDEMNLMKW</sequence>
<dbReference type="InterPro" id="IPR039428">
    <property type="entry name" value="NUOK/Mnh_C1-like"/>
</dbReference>
<dbReference type="Gene3D" id="1.10.287.3510">
    <property type="match status" value="1"/>
</dbReference>
<comment type="catalytic activity">
    <reaction evidence="11">
        <text>a quinone + NADH + 5 H(+)(in) = a quinol + NAD(+) + 4 H(+)(out)</text>
        <dbReference type="Rhea" id="RHEA:57888"/>
        <dbReference type="ChEBI" id="CHEBI:15378"/>
        <dbReference type="ChEBI" id="CHEBI:24646"/>
        <dbReference type="ChEBI" id="CHEBI:57540"/>
        <dbReference type="ChEBI" id="CHEBI:57945"/>
        <dbReference type="ChEBI" id="CHEBI:132124"/>
    </reaction>
</comment>
<protein>
    <recommendedName>
        <fullName evidence="11">NADH-quinone oxidoreductase subunit K</fullName>
        <ecNumber evidence="11">7.1.1.-</ecNumber>
    </recommendedName>
    <alternativeName>
        <fullName evidence="11">NADH dehydrogenase I subunit K</fullName>
    </alternativeName>
    <alternativeName>
        <fullName evidence="11">NDH-1 subunit K</fullName>
    </alternativeName>
</protein>
<keyword evidence="5 11" id="KW-0812">Transmembrane</keyword>
<dbReference type="GO" id="GO:0050136">
    <property type="term" value="F:NADH dehydrogenase (quinone) (non-electrogenic) activity"/>
    <property type="evidence" value="ECO:0007669"/>
    <property type="project" value="UniProtKB-UniRule"/>
</dbReference>
<dbReference type="EMBL" id="BFAY01000011">
    <property type="protein sequence ID" value="GBF38886.1"/>
    <property type="molecule type" value="Genomic_DNA"/>
</dbReference>
<comment type="similarity">
    <text evidence="3 11">Belongs to the complex I subunit 4L family.</text>
</comment>
<evidence type="ECO:0000256" key="2">
    <source>
        <dbReference type="ARBA" id="ARBA00004141"/>
    </source>
</evidence>
<keyword evidence="7 11" id="KW-1278">Translocase</keyword>
<dbReference type="GO" id="GO:0048038">
    <property type="term" value="F:quinone binding"/>
    <property type="evidence" value="ECO:0007669"/>
    <property type="project" value="UniProtKB-KW"/>
</dbReference>
<dbReference type="NCBIfam" id="NF004321">
    <property type="entry name" value="PRK05715.1-3"/>
    <property type="match status" value="1"/>
</dbReference>
<dbReference type="Pfam" id="PF00420">
    <property type="entry name" value="Oxidored_q2"/>
    <property type="match status" value="1"/>
</dbReference>
<dbReference type="FunFam" id="1.10.287.3510:FF:000001">
    <property type="entry name" value="NADH-quinone oxidoreductase subunit K"/>
    <property type="match status" value="1"/>
</dbReference>
<evidence type="ECO:0000256" key="6">
    <source>
        <dbReference type="ARBA" id="ARBA00022719"/>
    </source>
</evidence>
<gene>
    <name evidence="11 12" type="primary">nuoK</name>
    <name evidence="12" type="ORF">LPTSP1_18810</name>
</gene>
<organism evidence="12 13">
    <name type="scientific">Leptospira johnsonii</name>
    <dbReference type="NCBI Taxonomy" id="1917820"/>
    <lineage>
        <taxon>Bacteria</taxon>
        <taxon>Pseudomonadati</taxon>
        <taxon>Spirochaetota</taxon>
        <taxon>Spirochaetia</taxon>
        <taxon>Leptospirales</taxon>
        <taxon>Leptospiraceae</taxon>
        <taxon>Leptospira</taxon>
    </lineage>
</organism>
<feature type="transmembrane region" description="Helical" evidence="11">
    <location>
        <begin position="72"/>
        <end position="94"/>
    </location>
</feature>
<comment type="function">
    <text evidence="1 11">NDH-1 shuttles electrons from NADH, via FMN and iron-sulfur (Fe-S) centers, to quinones in the respiratory chain. The immediate electron acceptor for the enzyme in this species is believed to be ubiquinone. Couples the redox reaction to proton translocation (for every two electrons transferred, four hydrogen ions are translocated across the cytoplasmic membrane), and thus conserves the redox energy in a proton gradient.</text>
</comment>
<dbReference type="GO" id="GO:0005886">
    <property type="term" value="C:plasma membrane"/>
    <property type="evidence" value="ECO:0007669"/>
    <property type="project" value="UniProtKB-SubCell"/>
</dbReference>
<dbReference type="GO" id="GO:0042773">
    <property type="term" value="P:ATP synthesis coupled electron transport"/>
    <property type="evidence" value="ECO:0007669"/>
    <property type="project" value="InterPro"/>
</dbReference>
<dbReference type="InterPro" id="IPR001133">
    <property type="entry name" value="NADH_UbQ_OxRdtase_chain4L/K"/>
</dbReference>
<evidence type="ECO:0000256" key="3">
    <source>
        <dbReference type="ARBA" id="ARBA00010519"/>
    </source>
</evidence>
<keyword evidence="4 11" id="KW-0813">Transport</keyword>
<comment type="subunit">
    <text evidence="11">NDH-1 is composed of 14 different subunits. Subunits NuoA, H, J, K, L, M, N constitute the membrane sector of the complex.</text>
</comment>
<dbReference type="GO" id="GO:0030964">
    <property type="term" value="C:NADH dehydrogenase complex"/>
    <property type="evidence" value="ECO:0007669"/>
    <property type="project" value="TreeGrafter"/>
</dbReference>
<feature type="transmembrane region" description="Helical" evidence="11">
    <location>
        <begin position="17"/>
        <end position="35"/>
    </location>
</feature>
<evidence type="ECO:0000313" key="12">
    <source>
        <dbReference type="EMBL" id="GBF38886.1"/>
    </source>
</evidence>
<dbReference type="EC" id="7.1.1.-" evidence="11"/>